<evidence type="ECO:0000313" key="3">
    <source>
        <dbReference type="RefSeq" id="XP_033462611.1"/>
    </source>
</evidence>
<dbReference type="RefSeq" id="XP_033462611.1">
    <property type="nucleotide sequence ID" value="XM_033604323.1"/>
</dbReference>
<evidence type="ECO:0000256" key="1">
    <source>
        <dbReference type="SAM" id="SignalP"/>
    </source>
</evidence>
<evidence type="ECO:0008006" key="4">
    <source>
        <dbReference type="Google" id="ProtNLM"/>
    </source>
</evidence>
<dbReference type="GeneID" id="54362123"/>
<dbReference type="AlphaFoldDB" id="A0A6J3MC41"/>
<accession>A0A6J3MC41</accession>
<reference evidence="3" key="3">
    <citation type="submission" date="2025-08" db="UniProtKB">
        <authorList>
            <consortium name="RefSeq"/>
        </authorList>
    </citation>
    <scope>IDENTIFICATION</scope>
    <source>
        <strain evidence="3">CBS 342.82</strain>
    </source>
</reference>
<evidence type="ECO:0000313" key="2">
    <source>
        <dbReference type="Proteomes" id="UP000504637"/>
    </source>
</evidence>
<gene>
    <name evidence="3" type="ORF">K489DRAFT_378110</name>
</gene>
<keyword evidence="1" id="KW-0732">Signal</keyword>
<reference evidence="3" key="1">
    <citation type="submission" date="2020-01" db="EMBL/GenBank/DDBJ databases">
        <authorList>
            <consortium name="DOE Joint Genome Institute"/>
            <person name="Haridas S."/>
            <person name="Albert R."/>
            <person name="Binder M."/>
            <person name="Bloem J."/>
            <person name="Labutti K."/>
            <person name="Salamov A."/>
            <person name="Andreopoulos B."/>
            <person name="Baker S.E."/>
            <person name="Barry K."/>
            <person name="Bills G."/>
            <person name="Bluhm B.H."/>
            <person name="Cannon C."/>
            <person name="Castanera R."/>
            <person name="Culley D.E."/>
            <person name="Daum C."/>
            <person name="Ezra D."/>
            <person name="Gonzalez J.B."/>
            <person name="Henrissat B."/>
            <person name="Kuo A."/>
            <person name="Liang C."/>
            <person name="Lipzen A."/>
            <person name="Lutzoni F."/>
            <person name="Magnuson J."/>
            <person name="Mondo S."/>
            <person name="Nolan M."/>
            <person name="Ohm R."/>
            <person name="Pangilinan J."/>
            <person name="Park H.-J."/>
            <person name="Ramirez L."/>
            <person name="Alfaro M."/>
            <person name="Sun H."/>
            <person name="Tritt A."/>
            <person name="Yoshinaga Y."/>
            <person name="Zwiers L.-H."/>
            <person name="Turgeon B.G."/>
            <person name="Goodwin S.B."/>
            <person name="Spatafora J.W."/>
            <person name="Crous P.W."/>
            <person name="Grigoriev I.V."/>
        </authorList>
    </citation>
    <scope>NUCLEOTIDE SEQUENCE</scope>
    <source>
        <strain evidence="3">CBS 342.82</strain>
    </source>
</reference>
<reference evidence="3" key="2">
    <citation type="submission" date="2020-04" db="EMBL/GenBank/DDBJ databases">
        <authorList>
            <consortium name="NCBI Genome Project"/>
        </authorList>
    </citation>
    <scope>NUCLEOTIDE SEQUENCE</scope>
    <source>
        <strain evidence="3">CBS 342.82</strain>
    </source>
</reference>
<feature type="chain" id="PRO_5027057967" description="Secreted protein" evidence="1">
    <location>
        <begin position="16"/>
        <end position="108"/>
    </location>
</feature>
<organism evidence="3">
    <name type="scientific">Dissoconium aciculare CBS 342.82</name>
    <dbReference type="NCBI Taxonomy" id="1314786"/>
    <lineage>
        <taxon>Eukaryota</taxon>
        <taxon>Fungi</taxon>
        <taxon>Dikarya</taxon>
        <taxon>Ascomycota</taxon>
        <taxon>Pezizomycotina</taxon>
        <taxon>Dothideomycetes</taxon>
        <taxon>Dothideomycetidae</taxon>
        <taxon>Mycosphaerellales</taxon>
        <taxon>Dissoconiaceae</taxon>
        <taxon>Dissoconium</taxon>
    </lineage>
</organism>
<sequence length="108" mass="12704">MFLAALLIFASSTRASHRSQLCRESSAGYVLYRIQSLPSTGQSTCMTWNLRRRHRNMGRMWLRRSALGYNFLKNSMLFTRPLNTYMTTGITRLLSWIDRAWLRSSLRH</sequence>
<keyword evidence="2" id="KW-1185">Reference proteome</keyword>
<feature type="signal peptide" evidence="1">
    <location>
        <begin position="1"/>
        <end position="15"/>
    </location>
</feature>
<protein>
    <recommendedName>
        <fullName evidence="4">Secreted protein</fullName>
    </recommendedName>
</protein>
<proteinExistence type="predicted"/>
<name>A0A6J3MC41_9PEZI</name>
<dbReference type="Proteomes" id="UP000504637">
    <property type="component" value="Unplaced"/>
</dbReference>